<dbReference type="RefSeq" id="WP_071907280.1">
    <property type="nucleotide sequence ID" value="NZ_LT607756.1"/>
</dbReference>
<sequence>MKKLFKKESEVEKHSKEHVELVYECVHGLKKLMEFFYSNDFDSLDLEVEKISQLEHSADVIRRSMEIEFYDGAFLPFDREDRIILAELVDGVADMTQETAYGISLSRIQFPEKFQEDFMEITQGVLNSVAILKDCIELLDVDLRATMLKAHELEEMEDAVDKIERRILRKLYDSYRNNEFGILRLLELKNTVLRLGNVVDRAEDASDRVLIMVAKRKG</sequence>
<name>A0A1D3L3N6_9EURY</name>
<dbReference type="PANTHER" id="PTHR36536:SF3">
    <property type="entry name" value="UPF0111 PROTEIN HI_1603"/>
    <property type="match status" value="1"/>
</dbReference>
<dbReference type="InterPro" id="IPR038078">
    <property type="entry name" value="PhoU-like_sf"/>
</dbReference>
<evidence type="ECO:0000256" key="1">
    <source>
        <dbReference type="ARBA" id="ARBA00008591"/>
    </source>
</evidence>
<protein>
    <submittedName>
        <fullName evidence="2">UPF0111 protein</fullName>
    </submittedName>
</protein>
<reference evidence="2 3" key="1">
    <citation type="submission" date="2016-08" db="EMBL/GenBank/DDBJ databases">
        <authorList>
            <person name="Seilhamer J.J."/>
        </authorList>
    </citation>
    <scope>NUCLEOTIDE SEQUENCE [LARGE SCALE GENOMIC DNA]</scope>
    <source>
        <strain evidence="2">Buetzberg</strain>
    </source>
</reference>
<dbReference type="NCBIfam" id="TIGR00153">
    <property type="entry name" value="TIGR00153 family protein"/>
    <property type="match status" value="1"/>
</dbReference>
<dbReference type="InterPro" id="IPR002727">
    <property type="entry name" value="DUF47"/>
</dbReference>
<gene>
    <name evidence="2" type="ORF">MCBB_1642</name>
</gene>
<proteinExistence type="inferred from homology"/>
<dbReference type="EMBL" id="LT607756">
    <property type="protein sequence ID" value="SCG86197.1"/>
    <property type="molecule type" value="Genomic_DNA"/>
</dbReference>
<dbReference type="KEGG" id="mcub:MCBB_1642"/>
<dbReference type="OrthoDB" id="68479at2157"/>
<dbReference type="AlphaFoldDB" id="A0A1D3L3N6"/>
<dbReference type="STRING" id="118062.MCBB_1642"/>
<dbReference type="Gene3D" id="1.20.58.220">
    <property type="entry name" value="Phosphate transport system protein phou homolog 2, domain 2"/>
    <property type="match status" value="1"/>
</dbReference>
<dbReference type="GeneID" id="30412480"/>
<accession>A0A1D3L3N6</accession>
<dbReference type="PANTHER" id="PTHR36536">
    <property type="entry name" value="UPF0111 PROTEIN HI_1603"/>
    <property type="match status" value="1"/>
</dbReference>
<evidence type="ECO:0000313" key="2">
    <source>
        <dbReference type="EMBL" id="SCG86197.1"/>
    </source>
</evidence>
<dbReference type="Pfam" id="PF01865">
    <property type="entry name" value="PhoU_div"/>
    <property type="match status" value="1"/>
</dbReference>
<dbReference type="Proteomes" id="UP000094707">
    <property type="component" value="Chromosome I"/>
</dbReference>
<dbReference type="PATRIC" id="fig|129848.4.peg.1680"/>
<comment type="similarity">
    <text evidence="1">Belongs to the UPF0111 family.</text>
</comment>
<evidence type="ECO:0000313" key="3">
    <source>
        <dbReference type="Proteomes" id="UP000094707"/>
    </source>
</evidence>
<keyword evidence="3" id="KW-1185">Reference proteome</keyword>
<dbReference type="InterPro" id="IPR018445">
    <property type="entry name" value="Put_Phosphate_transp_reg"/>
</dbReference>
<organism evidence="2 3">
    <name type="scientific">Methanobacterium congolense</name>
    <dbReference type="NCBI Taxonomy" id="118062"/>
    <lineage>
        <taxon>Archaea</taxon>
        <taxon>Methanobacteriati</taxon>
        <taxon>Methanobacteriota</taxon>
        <taxon>Methanomada group</taxon>
        <taxon>Methanobacteria</taxon>
        <taxon>Methanobacteriales</taxon>
        <taxon>Methanobacteriaceae</taxon>
        <taxon>Methanobacterium</taxon>
    </lineage>
</organism>
<dbReference type="SUPFAM" id="SSF109755">
    <property type="entry name" value="PhoU-like"/>
    <property type="match status" value="1"/>
</dbReference>